<proteinExistence type="predicted"/>
<evidence type="ECO:0000313" key="2">
    <source>
        <dbReference type="Proteomes" id="UP000325945"/>
    </source>
</evidence>
<evidence type="ECO:0000313" key="1">
    <source>
        <dbReference type="EMBL" id="KAE8320820.1"/>
    </source>
</evidence>
<dbReference type="Proteomes" id="UP000325945">
    <property type="component" value="Unassembled WGS sequence"/>
</dbReference>
<keyword evidence="2" id="KW-1185">Reference proteome</keyword>
<sequence>MRPALIPTSCCTQKGHALSLACHDQYPPAVKLASPHSNHIMNGKVFDQRDSTILPNYWLKIITFSREEYGPVATGGRERSFIRYPSSSAGLTPLGVQSGASSHLAKEPTCKLCPQSSVDLTSYHERGVNHVRGSFLGKPDPLSLSPNFQG</sequence>
<protein>
    <submittedName>
        <fullName evidence="1">Uncharacterized protein</fullName>
    </submittedName>
</protein>
<organism evidence="1 2">
    <name type="scientific">Aspergillus sergii</name>
    <dbReference type="NCBI Taxonomy" id="1034303"/>
    <lineage>
        <taxon>Eukaryota</taxon>
        <taxon>Fungi</taxon>
        <taxon>Dikarya</taxon>
        <taxon>Ascomycota</taxon>
        <taxon>Pezizomycotina</taxon>
        <taxon>Eurotiomycetes</taxon>
        <taxon>Eurotiomycetidae</taxon>
        <taxon>Eurotiales</taxon>
        <taxon>Aspergillaceae</taxon>
        <taxon>Aspergillus</taxon>
        <taxon>Aspergillus subgen. Circumdati</taxon>
    </lineage>
</organism>
<reference evidence="2" key="1">
    <citation type="submission" date="2019-04" db="EMBL/GenBank/DDBJ databases">
        <title>Friends and foes A comparative genomics studyof 23 Aspergillus species from section Flavi.</title>
        <authorList>
            <consortium name="DOE Joint Genome Institute"/>
            <person name="Kjaerbolling I."/>
            <person name="Vesth T."/>
            <person name="Frisvad J.C."/>
            <person name="Nybo J.L."/>
            <person name="Theobald S."/>
            <person name="Kildgaard S."/>
            <person name="Isbrandt T."/>
            <person name="Kuo A."/>
            <person name="Sato A."/>
            <person name="Lyhne E.K."/>
            <person name="Kogle M.E."/>
            <person name="Wiebenga A."/>
            <person name="Kun R.S."/>
            <person name="Lubbers R.J."/>
            <person name="Makela M.R."/>
            <person name="Barry K."/>
            <person name="Chovatia M."/>
            <person name="Clum A."/>
            <person name="Daum C."/>
            <person name="Haridas S."/>
            <person name="He G."/>
            <person name="LaButti K."/>
            <person name="Lipzen A."/>
            <person name="Mondo S."/>
            <person name="Riley R."/>
            <person name="Salamov A."/>
            <person name="Simmons B.A."/>
            <person name="Magnuson J.K."/>
            <person name="Henrissat B."/>
            <person name="Mortensen U.H."/>
            <person name="Larsen T.O."/>
            <person name="Devries R.P."/>
            <person name="Grigoriev I.V."/>
            <person name="Machida M."/>
            <person name="Baker S.E."/>
            <person name="Andersen M.R."/>
        </authorList>
    </citation>
    <scope>NUCLEOTIDE SEQUENCE [LARGE SCALE GENOMIC DNA]</scope>
    <source>
        <strain evidence="2">CBS 130017</strain>
    </source>
</reference>
<dbReference type="EMBL" id="ML741896">
    <property type="protein sequence ID" value="KAE8320820.1"/>
    <property type="molecule type" value="Genomic_DNA"/>
</dbReference>
<name>A0A5N6WMZ2_9EURO</name>
<accession>A0A5N6WMZ2</accession>
<dbReference type="AlphaFoldDB" id="A0A5N6WMZ2"/>
<gene>
    <name evidence="1" type="ORF">BDV39DRAFT_198157</name>
</gene>